<dbReference type="HOGENOM" id="CLU_005610_1_0_1"/>
<dbReference type="PANTHER" id="PTHR48051:SF46">
    <property type="entry name" value="LEUCINE RICH REPEAT-CONTAINING DOMAIN PROTEIN"/>
    <property type="match status" value="1"/>
</dbReference>
<dbReference type="Pfam" id="PF10428">
    <property type="entry name" value="SOG2"/>
    <property type="match status" value="1"/>
</dbReference>
<dbReference type="InterPro" id="IPR055414">
    <property type="entry name" value="LRR_R13L4/SHOC2-like"/>
</dbReference>
<feature type="region of interest" description="Disordered" evidence="3">
    <location>
        <begin position="617"/>
        <end position="732"/>
    </location>
</feature>
<dbReference type="SUPFAM" id="SSF52058">
    <property type="entry name" value="L domain-like"/>
    <property type="match status" value="1"/>
</dbReference>
<evidence type="ECO:0000256" key="1">
    <source>
        <dbReference type="ARBA" id="ARBA00022614"/>
    </source>
</evidence>
<dbReference type="PANTHER" id="PTHR48051">
    <property type="match status" value="1"/>
</dbReference>
<evidence type="ECO:0000313" key="6">
    <source>
        <dbReference type="Proteomes" id="UP000018001"/>
    </source>
</evidence>
<evidence type="ECO:0000313" key="5">
    <source>
        <dbReference type="EMBL" id="GAD93217.1"/>
    </source>
</evidence>
<feature type="region of interest" description="Disordered" evidence="3">
    <location>
        <begin position="421"/>
        <end position="453"/>
    </location>
</feature>
<feature type="compositionally biased region" description="Basic and acidic residues" evidence="3">
    <location>
        <begin position="617"/>
        <end position="627"/>
    </location>
</feature>
<evidence type="ECO:0000256" key="2">
    <source>
        <dbReference type="ARBA" id="ARBA00022737"/>
    </source>
</evidence>
<dbReference type="eggNOG" id="KOG0619">
    <property type="taxonomic scope" value="Eukaryota"/>
</dbReference>
<feature type="compositionally biased region" description="Polar residues" evidence="3">
    <location>
        <begin position="55"/>
        <end position="69"/>
    </location>
</feature>
<keyword evidence="6" id="KW-1185">Reference proteome</keyword>
<dbReference type="InterPro" id="IPR003591">
    <property type="entry name" value="Leu-rich_rpt_typical-subtyp"/>
</dbReference>
<feature type="compositionally biased region" description="Low complexity" evidence="3">
    <location>
        <begin position="428"/>
        <end position="446"/>
    </location>
</feature>
<feature type="region of interest" description="Disordered" evidence="3">
    <location>
        <begin position="281"/>
        <end position="343"/>
    </location>
</feature>
<proteinExistence type="predicted"/>
<dbReference type="AlphaFoldDB" id="V5FX66"/>
<accession>V5FX66</accession>
<sequence>MLTAIPHTDDMMRIPGGYREDTDDEDKPRSTPELSYPSQSSSSNRSSTHEDDSSQTSVTNGESGNNNGNRKPIGPRQLTQEETIELTRRAVENGLLETKRSLAGSEPVSDVVRPKLTIDLGHSNIVRIPEAVVDIIKDEVERLSLSNNQIFHIPYRFAECSHLRYLNIRANNFREFPKGVYKLPLLEILDLSRNKISKIPEEIRKLKSLRVFSIMQNRLDDLPVGLSEMNKLQILKVAGNSLKYPLRRVLELKEAEVATSSMTDNEKEVAVTAELKRYLKSRQPIATPDPESGSEASETMIDTPKPVKRGASSRFPVIPSTGDGSGDPRSPSLSRPPPIPLRSHYRIASGQGTIFSSSGIQRPGASPLIGVNERNRSNSEGIIQSSITARNRRLGMLNRKNPDLGTLDEMRPYRNSHLRGLSYGSILRSRPSNMSSGGSNSSSPSSPRERKRVREGFVRRMSSLPEQKNEEGPTEPIIEGAKGILYALFQMQPHISALINVIKGDGSRRNSLEIVFYNASTHVDQLNEALENAENIDSEDPEFNRMALESVKRECETCTMAYTHVSTQLRNNISRIVAHGDSRYVRSLMLMIYGSLVELRNAGINLGVLQRQKQVRTMDDKQPKREITQGGLTSEHFVGPTVTPTRDRPQPVRRLRSDTTIQHSPAPSVGSFPPTPSYQGPATSPGFAPNSAILNYGDRSRSGSRSNTLVNTSVPSSLATPRSAESFGSLSTSTVSRINPVTGLDEMEEERIFEKIFYQLTSAYTAALQALPLARRQFSRCLEIAEQSRESEDLRLIWTNLIRRCRACLEVSEALGLRLSNMKVKEPGGGMRNQREFWQLCKAFMQSFVDLVTDMRDLRSMQLLPPDIIITLRPVQKASREAGRLIEASPWSFLADMNSTNPPALYGPPLQTQQAQHQQSSSTSQLHPNSGLSPQSVPLPTTPLSAALGPAAQATVPSTPAGTYSDRVFVGDVFQRADTSTPIIDYSIFPVSRAASTVISSLKVPRCCLALFQPQLRPGLGFDGRRGLLHPTALSDEEAKQDLSALTVDAAVMLLSIKASFPTASLSSLAEATVPRIRPPATDEADSPDRGLHKREIYLSISLAPEAEASHRVSSGVRCPGKRPTAETVCIALNSRIPKERHREAASESLFWVLTVDKEDCVEIISTLSSHSGQHAARFDNR</sequence>
<dbReference type="Gene3D" id="3.80.10.10">
    <property type="entry name" value="Ribonuclease Inhibitor"/>
    <property type="match status" value="1"/>
</dbReference>
<feature type="compositionally biased region" description="Low complexity" evidence="3">
    <location>
        <begin position="910"/>
        <end position="927"/>
    </location>
</feature>
<feature type="region of interest" description="Disordered" evidence="3">
    <location>
        <begin position="1"/>
        <end position="80"/>
    </location>
</feature>
<dbReference type="Pfam" id="PF23598">
    <property type="entry name" value="LRR_14"/>
    <property type="match status" value="1"/>
</dbReference>
<dbReference type="GO" id="GO:0005737">
    <property type="term" value="C:cytoplasm"/>
    <property type="evidence" value="ECO:0007669"/>
    <property type="project" value="TreeGrafter"/>
</dbReference>
<feature type="region of interest" description="Disordered" evidence="3">
    <location>
        <begin position="902"/>
        <end position="944"/>
    </location>
</feature>
<dbReference type="EMBL" id="BAUL01000051">
    <property type="protein sequence ID" value="GAD93217.1"/>
    <property type="molecule type" value="Genomic_DNA"/>
</dbReference>
<feature type="region of interest" description="Disordered" evidence="3">
    <location>
        <begin position="354"/>
        <end position="373"/>
    </location>
</feature>
<reference evidence="6" key="1">
    <citation type="journal article" date="2014" name="Genome Announc.">
        <title>Draft genome sequence of the formaldehyde-resistant fungus Byssochlamys spectabilis No. 5 (anamorph Paecilomyces variotii No. 5) (NBRC109023).</title>
        <authorList>
            <person name="Oka T."/>
            <person name="Ekino K."/>
            <person name="Fukuda K."/>
            <person name="Nomura Y."/>
        </authorList>
    </citation>
    <scope>NUCLEOTIDE SEQUENCE [LARGE SCALE GENOMIC DNA]</scope>
    <source>
        <strain evidence="6">No. 5 / NBRC 109023</strain>
    </source>
</reference>
<dbReference type="InParanoid" id="V5FX66"/>
<protein>
    <submittedName>
        <fullName evidence="5">RAM signalling pathway protein domain-containing protein</fullName>
    </submittedName>
</protein>
<feature type="domain" description="Disease resistance R13L4/SHOC-2-like LRR" evidence="4">
    <location>
        <begin position="160"/>
        <end position="271"/>
    </location>
</feature>
<dbReference type="InterPro" id="IPR019487">
    <property type="entry name" value="RAM_signalling_pathway_SOG2"/>
</dbReference>
<feature type="compositionally biased region" description="Low complexity" evidence="3">
    <location>
        <begin position="31"/>
        <end position="46"/>
    </location>
</feature>
<keyword evidence="1" id="KW-0433">Leucine-rich repeat</keyword>
<dbReference type="PROSITE" id="PS51450">
    <property type="entry name" value="LRR"/>
    <property type="match status" value="1"/>
</dbReference>
<evidence type="ECO:0000259" key="4">
    <source>
        <dbReference type="Pfam" id="PF23598"/>
    </source>
</evidence>
<dbReference type="Proteomes" id="UP000018001">
    <property type="component" value="Unassembled WGS sequence"/>
</dbReference>
<gene>
    <name evidence="5" type="ORF">PVAR5_1824</name>
</gene>
<feature type="compositionally biased region" description="Low complexity" evidence="3">
    <location>
        <begin position="319"/>
        <end position="333"/>
    </location>
</feature>
<evidence type="ECO:0000256" key="3">
    <source>
        <dbReference type="SAM" id="MobiDB-lite"/>
    </source>
</evidence>
<comment type="caution">
    <text evidence="5">The sequence shown here is derived from an EMBL/GenBank/DDBJ whole genome shotgun (WGS) entry which is preliminary data.</text>
</comment>
<keyword evidence="2" id="KW-0677">Repeat</keyword>
<dbReference type="OrthoDB" id="1394818at2759"/>
<name>V5FX66_BYSSN</name>
<dbReference type="InterPro" id="IPR001611">
    <property type="entry name" value="Leu-rich_rpt"/>
</dbReference>
<organism evidence="5 6">
    <name type="scientific">Byssochlamys spectabilis (strain No. 5 / NBRC 109023)</name>
    <name type="common">Paecilomyces variotii</name>
    <dbReference type="NCBI Taxonomy" id="1356009"/>
    <lineage>
        <taxon>Eukaryota</taxon>
        <taxon>Fungi</taxon>
        <taxon>Dikarya</taxon>
        <taxon>Ascomycota</taxon>
        <taxon>Pezizomycotina</taxon>
        <taxon>Eurotiomycetes</taxon>
        <taxon>Eurotiomycetidae</taxon>
        <taxon>Eurotiales</taxon>
        <taxon>Thermoascaceae</taxon>
        <taxon>Paecilomyces</taxon>
    </lineage>
</organism>
<dbReference type="InterPro" id="IPR050216">
    <property type="entry name" value="LRR_domain-containing"/>
</dbReference>
<feature type="compositionally biased region" description="Polar residues" evidence="3">
    <location>
        <begin position="928"/>
        <end position="944"/>
    </location>
</feature>
<dbReference type="InterPro" id="IPR032675">
    <property type="entry name" value="LRR_dom_sf"/>
</dbReference>
<dbReference type="SMART" id="SM00369">
    <property type="entry name" value="LRR_TYP"/>
    <property type="match status" value="2"/>
</dbReference>
<feature type="compositionally biased region" description="Polar residues" evidence="3">
    <location>
        <begin position="703"/>
        <end position="720"/>
    </location>
</feature>